<evidence type="ECO:0000259" key="7">
    <source>
        <dbReference type="PROSITE" id="PS51085"/>
    </source>
</evidence>
<feature type="domain" description="FAD-binding FR-type" evidence="8">
    <location>
        <begin position="10"/>
        <end position="112"/>
    </location>
</feature>
<protein>
    <submittedName>
        <fullName evidence="9">Phenoxybenzoate dioxygenase subunit beta</fullName>
        <ecNumber evidence="9">1.-.-.-</ecNumber>
    </submittedName>
</protein>
<dbReference type="PROSITE" id="PS51384">
    <property type="entry name" value="FAD_FR"/>
    <property type="match status" value="1"/>
</dbReference>
<feature type="domain" description="2Fe-2S ferredoxin-type" evidence="7">
    <location>
        <begin position="242"/>
        <end position="327"/>
    </location>
</feature>
<dbReference type="PANTHER" id="PTHR47354:SF1">
    <property type="entry name" value="CARNITINE MONOOXYGENASE REDUCTASE SUBUNIT"/>
    <property type="match status" value="1"/>
</dbReference>
<keyword evidence="3" id="KW-0479">Metal-binding</keyword>
<evidence type="ECO:0000256" key="5">
    <source>
        <dbReference type="ARBA" id="ARBA00023004"/>
    </source>
</evidence>
<dbReference type="SUPFAM" id="SSF54292">
    <property type="entry name" value="2Fe-2S ferredoxin-like"/>
    <property type="match status" value="1"/>
</dbReference>
<dbReference type="PANTHER" id="PTHR47354">
    <property type="entry name" value="NADH OXIDOREDUCTASE HCR"/>
    <property type="match status" value="1"/>
</dbReference>
<keyword evidence="6" id="KW-0411">Iron-sulfur</keyword>
<name>A0A5B8RGS8_9ZZZZ</name>
<dbReference type="Gene3D" id="3.10.20.30">
    <property type="match status" value="1"/>
</dbReference>
<dbReference type="GO" id="GO:0051537">
    <property type="term" value="F:2 iron, 2 sulfur cluster binding"/>
    <property type="evidence" value="ECO:0007669"/>
    <property type="project" value="UniProtKB-KW"/>
</dbReference>
<dbReference type="PROSITE" id="PS51085">
    <property type="entry name" value="2FE2S_FER_2"/>
    <property type="match status" value="1"/>
</dbReference>
<evidence type="ECO:0000259" key="8">
    <source>
        <dbReference type="PROSITE" id="PS51384"/>
    </source>
</evidence>
<keyword evidence="2" id="KW-0001">2Fe-2S</keyword>
<keyword evidence="5" id="KW-0408">Iron</keyword>
<evidence type="ECO:0000256" key="2">
    <source>
        <dbReference type="ARBA" id="ARBA00022714"/>
    </source>
</evidence>
<keyword evidence="1" id="KW-0285">Flavoprotein</keyword>
<dbReference type="CDD" id="cd06185">
    <property type="entry name" value="PDR_like"/>
    <property type="match status" value="1"/>
</dbReference>
<dbReference type="Pfam" id="PF00111">
    <property type="entry name" value="Fer2"/>
    <property type="match status" value="1"/>
</dbReference>
<dbReference type="Gene3D" id="3.40.50.80">
    <property type="entry name" value="Nucleotide-binding domain of ferredoxin-NADP reductase (FNR) module"/>
    <property type="match status" value="1"/>
</dbReference>
<dbReference type="InterPro" id="IPR050415">
    <property type="entry name" value="MRET"/>
</dbReference>
<keyword evidence="9" id="KW-0223">Dioxygenase</keyword>
<organism evidence="9">
    <name type="scientific">uncultured organism</name>
    <dbReference type="NCBI Taxonomy" id="155900"/>
    <lineage>
        <taxon>unclassified sequences</taxon>
        <taxon>environmental samples</taxon>
    </lineage>
</organism>
<evidence type="ECO:0000256" key="4">
    <source>
        <dbReference type="ARBA" id="ARBA00023002"/>
    </source>
</evidence>
<dbReference type="PROSITE" id="PS00197">
    <property type="entry name" value="2FE2S_FER_1"/>
    <property type="match status" value="1"/>
</dbReference>
<gene>
    <name evidence="9" type="primary">pobB</name>
    <name evidence="9" type="ORF">KBTEX_03433</name>
</gene>
<evidence type="ECO:0000256" key="6">
    <source>
        <dbReference type="ARBA" id="ARBA00023014"/>
    </source>
</evidence>
<dbReference type="InterPro" id="IPR036010">
    <property type="entry name" value="2Fe-2S_ferredoxin-like_sf"/>
</dbReference>
<evidence type="ECO:0000313" key="9">
    <source>
        <dbReference type="EMBL" id="QEA07088.1"/>
    </source>
</evidence>
<dbReference type="Gene3D" id="2.40.30.10">
    <property type="entry name" value="Translation factors"/>
    <property type="match status" value="1"/>
</dbReference>
<dbReference type="SUPFAM" id="SSF63380">
    <property type="entry name" value="Riboflavin synthase domain-like"/>
    <property type="match status" value="1"/>
</dbReference>
<dbReference type="EMBL" id="MN079201">
    <property type="protein sequence ID" value="QEA07088.1"/>
    <property type="molecule type" value="Genomic_DNA"/>
</dbReference>
<reference evidence="9" key="1">
    <citation type="submission" date="2019-06" db="EMBL/GenBank/DDBJ databases">
        <authorList>
            <person name="Murdoch R.W."/>
            <person name="Fathepure B."/>
        </authorList>
    </citation>
    <scope>NUCLEOTIDE SEQUENCE</scope>
</reference>
<dbReference type="InterPro" id="IPR039261">
    <property type="entry name" value="FNR_nucleotide-bd"/>
</dbReference>
<keyword evidence="4 9" id="KW-0560">Oxidoreductase</keyword>
<dbReference type="GO" id="GO:0051213">
    <property type="term" value="F:dioxygenase activity"/>
    <property type="evidence" value="ECO:0007669"/>
    <property type="project" value="UniProtKB-KW"/>
</dbReference>
<evidence type="ECO:0000256" key="1">
    <source>
        <dbReference type="ARBA" id="ARBA00022630"/>
    </source>
</evidence>
<dbReference type="InterPro" id="IPR017927">
    <property type="entry name" value="FAD-bd_FR_type"/>
</dbReference>
<dbReference type="InterPro" id="IPR012675">
    <property type="entry name" value="Beta-grasp_dom_sf"/>
</dbReference>
<dbReference type="PRINTS" id="PR00409">
    <property type="entry name" value="PHDIOXRDTASE"/>
</dbReference>
<dbReference type="AlphaFoldDB" id="A0A5B8RGS8"/>
<dbReference type="EC" id="1.-.-.-" evidence="9"/>
<dbReference type="CDD" id="cd00207">
    <property type="entry name" value="fer2"/>
    <property type="match status" value="1"/>
</dbReference>
<dbReference type="InterPro" id="IPR017938">
    <property type="entry name" value="Riboflavin_synthase-like_b-brl"/>
</dbReference>
<sequence>MSDEHATAGGDGFDVVVTRREAAAEGVINLELQAPDGGELPLFTAGAHVDVHLPNGTVRQYSLCNPPHERTRYELGILLEPDGRGGSRCAHEHLTVGARLRLGGPRNQFPLAEAPHTVLVAGGIGVTPLMSMAAELHARGASFELHYCARTPARAAFLERLRCAPFGARVHSHFDDGLPAQRFDPARLFAGVGDGARLYVCGPAGFMGFVTGAAAEAGWPEARVHLEHFAGAAAPAAEDGGFDVALARSGRVIHVGPEETVVEALTAGGVEVPLSCEQGICGTCAMRVLDGEPDHRDMHFSDEERASGGWFTPCCSRAHSPRLVLDF</sequence>
<proteinExistence type="predicted"/>
<accession>A0A5B8RGS8</accession>
<dbReference type="InterPro" id="IPR001041">
    <property type="entry name" value="2Fe-2S_ferredoxin-type"/>
</dbReference>
<dbReference type="SUPFAM" id="SSF52343">
    <property type="entry name" value="Ferredoxin reductase-like, C-terminal NADP-linked domain"/>
    <property type="match status" value="1"/>
</dbReference>
<dbReference type="InterPro" id="IPR006058">
    <property type="entry name" value="2Fe2S_fd_BS"/>
</dbReference>
<evidence type="ECO:0000256" key="3">
    <source>
        <dbReference type="ARBA" id="ARBA00022723"/>
    </source>
</evidence>
<dbReference type="GO" id="GO:0046872">
    <property type="term" value="F:metal ion binding"/>
    <property type="evidence" value="ECO:0007669"/>
    <property type="project" value="UniProtKB-KW"/>
</dbReference>